<dbReference type="Proteomes" id="UP001303046">
    <property type="component" value="Unassembled WGS sequence"/>
</dbReference>
<sequence length="87" mass="10138">MLTVENVDEEADYELLQQKVELEGRKPLRERYFGFDLHMLIEQIAVVCAIEGEELTYLPGLSRFQGQHKKKDIAGSTKRDAHFEEEK</sequence>
<accession>A0ABR1CJK7</accession>
<reference evidence="1 2" key="1">
    <citation type="submission" date="2023-08" db="EMBL/GenBank/DDBJ databases">
        <title>A Necator americanus chromosomal reference genome.</title>
        <authorList>
            <person name="Ilik V."/>
            <person name="Petrzelkova K.J."/>
            <person name="Pardy F."/>
            <person name="Fuh T."/>
            <person name="Niatou-Singa F.S."/>
            <person name="Gouil Q."/>
            <person name="Baker L."/>
            <person name="Ritchie M.E."/>
            <person name="Jex A.R."/>
            <person name="Gazzola D."/>
            <person name="Li H."/>
            <person name="Toshio Fujiwara R."/>
            <person name="Zhan B."/>
            <person name="Aroian R.V."/>
            <person name="Pafco B."/>
            <person name="Schwarz E.M."/>
        </authorList>
    </citation>
    <scope>NUCLEOTIDE SEQUENCE [LARGE SCALE GENOMIC DNA]</scope>
    <source>
        <strain evidence="1 2">Aroian</strain>
        <tissue evidence="1">Whole animal</tissue>
    </source>
</reference>
<organism evidence="1 2">
    <name type="scientific">Necator americanus</name>
    <name type="common">Human hookworm</name>
    <dbReference type="NCBI Taxonomy" id="51031"/>
    <lineage>
        <taxon>Eukaryota</taxon>
        <taxon>Metazoa</taxon>
        <taxon>Ecdysozoa</taxon>
        <taxon>Nematoda</taxon>
        <taxon>Chromadorea</taxon>
        <taxon>Rhabditida</taxon>
        <taxon>Rhabditina</taxon>
        <taxon>Rhabditomorpha</taxon>
        <taxon>Strongyloidea</taxon>
        <taxon>Ancylostomatidae</taxon>
        <taxon>Bunostominae</taxon>
        <taxon>Necator</taxon>
    </lineage>
</organism>
<evidence type="ECO:0000313" key="2">
    <source>
        <dbReference type="Proteomes" id="UP001303046"/>
    </source>
</evidence>
<dbReference type="EMBL" id="JAVFWL010000002">
    <property type="protein sequence ID" value="KAK6738076.1"/>
    <property type="molecule type" value="Genomic_DNA"/>
</dbReference>
<keyword evidence="2" id="KW-1185">Reference proteome</keyword>
<evidence type="ECO:0000313" key="1">
    <source>
        <dbReference type="EMBL" id="KAK6738076.1"/>
    </source>
</evidence>
<name>A0ABR1CJK7_NECAM</name>
<proteinExistence type="predicted"/>
<gene>
    <name evidence="1" type="primary">Necator_chrII.g8072</name>
    <name evidence="1" type="ORF">RB195_020278</name>
</gene>
<protein>
    <submittedName>
        <fullName evidence="1">Uncharacterized protein</fullName>
    </submittedName>
</protein>
<comment type="caution">
    <text evidence="1">The sequence shown here is derived from an EMBL/GenBank/DDBJ whole genome shotgun (WGS) entry which is preliminary data.</text>
</comment>